<evidence type="ECO:0000256" key="12">
    <source>
        <dbReference type="ARBA" id="ARBA00022842"/>
    </source>
</evidence>
<keyword evidence="12" id="KW-0460">Magnesium</keyword>
<dbReference type="EC" id="7.2.2.14" evidence="4"/>
<comment type="catalytic activity">
    <reaction evidence="17">
        <text>Mg(2+)(out) + ATP + H2O = Mg(2+)(in) + ADP + phosphate + H(+)</text>
        <dbReference type="Rhea" id="RHEA:10260"/>
        <dbReference type="ChEBI" id="CHEBI:15377"/>
        <dbReference type="ChEBI" id="CHEBI:15378"/>
        <dbReference type="ChEBI" id="CHEBI:18420"/>
        <dbReference type="ChEBI" id="CHEBI:30616"/>
        <dbReference type="ChEBI" id="CHEBI:43474"/>
        <dbReference type="ChEBI" id="CHEBI:456216"/>
        <dbReference type="EC" id="7.2.2.14"/>
    </reaction>
</comment>
<evidence type="ECO:0000256" key="9">
    <source>
        <dbReference type="ARBA" id="ARBA00022692"/>
    </source>
</evidence>
<keyword evidence="15 18" id="KW-0472">Membrane</keyword>
<dbReference type="Pfam" id="PF13246">
    <property type="entry name" value="Cation_ATPase"/>
    <property type="match status" value="1"/>
</dbReference>
<feature type="transmembrane region" description="Helical" evidence="18">
    <location>
        <begin position="274"/>
        <end position="298"/>
    </location>
</feature>
<dbReference type="SFLD" id="SFLDF00027">
    <property type="entry name" value="p-type_atpase"/>
    <property type="match status" value="1"/>
</dbReference>
<dbReference type="InterPro" id="IPR006415">
    <property type="entry name" value="P-type_ATPase_IIIB"/>
</dbReference>
<dbReference type="InterPro" id="IPR059000">
    <property type="entry name" value="ATPase_P-type_domA"/>
</dbReference>
<dbReference type="Pfam" id="PF00689">
    <property type="entry name" value="Cation_ATPase_C"/>
    <property type="match status" value="1"/>
</dbReference>
<evidence type="ECO:0000256" key="16">
    <source>
        <dbReference type="ARBA" id="ARBA00029806"/>
    </source>
</evidence>
<proteinExistence type="inferred from homology"/>
<dbReference type="InterPro" id="IPR023298">
    <property type="entry name" value="ATPase_P-typ_TM_dom_sf"/>
</dbReference>
<dbReference type="KEGG" id="ddz:DSYM_24090"/>
<feature type="transmembrane region" description="Helical" evidence="18">
    <location>
        <begin position="785"/>
        <end position="805"/>
    </location>
</feature>
<dbReference type="Gene3D" id="1.20.1110.10">
    <property type="entry name" value="Calcium-transporting ATPase, transmembrane domain"/>
    <property type="match status" value="1"/>
</dbReference>
<dbReference type="InterPro" id="IPR008250">
    <property type="entry name" value="ATPase_P-typ_transduc_dom_A_sf"/>
</dbReference>
<keyword evidence="14 18" id="KW-1133">Transmembrane helix</keyword>
<evidence type="ECO:0000256" key="1">
    <source>
        <dbReference type="ARBA" id="ARBA00003954"/>
    </source>
</evidence>
<protein>
    <recommendedName>
        <fullName evidence="5">Magnesium-transporting ATPase, P-type 1</fullName>
        <ecNumber evidence="4">7.2.2.14</ecNumber>
    </recommendedName>
    <alternativeName>
        <fullName evidence="16">Mg(2+) transport ATPase, P-type 1</fullName>
    </alternativeName>
</protein>
<dbReference type="InterPro" id="IPR023299">
    <property type="entry name" value="ATPase_P-typ_cyto_dom_N"/>
</dbReference>
<feature type="transmembrane region" description="Helical" evidence="18">
    <location>
        <begin position="248"/>
        <end position="268"/>
    </location>
</feature>
<organism evidence="20 21">
    <name type="scientific">Candidatus Desulfobacillus denitrificans</name>
    <dbReference type="NCBI Taxonomy" id="2608985"/>
    <lineage>
        <taxon>Bacteria</taxon>
        <taxon>Pseudomonadati</taxon>
        <taxon>Pseudomonadota</taxon>
        <taxon>Betaproteobacteria</taxon>
        <taxon>Candidatus Desulfobacillus</taxon>
    </lineage>
</organism>
<feature type="transmembrane region" description="Helical" evidence="18">
    <location>
        <begin position="724"/>
        <end position="748"/>
    </location>
</feature>
<evidence type="ECO:0000256" key="11">
    <source>
        <dbReference type="ARBA" id="ARBA00022840"/>
    </source>
</evidence>
<evidence type="ECO:0000256" key="8">
    <source>
        <dbReference type="ARBA" id="ARBA00022553"/>
    </source>
</evidence>
<evidence type="ECO:0000256" key="3">
    <source>
        <dbReference type="ARBA" id="ARBA00008746"/>
    </source>
</evidence>
<dbReference type="GO" id="GO:0016887">
    <property type="term" value="F:ATP hydrolysis activity"/>
    <property type="evidence" value="ECO:0007669"/>
    <property type="project" value="InterPro"/>
</dbReference>
<evidence type="ECO:0000313" key="20">
    <source>
        <dbReference type="EMBL" id="BBO21710.1"/>
    </source>
</evidence>
<evidence type="ECO:0000256" key="18">
    <source>
        <dbReference type="SAM" id="Phobius"/>
    </source>
</evidence>
<dbReference type="InterPro" id="IPR023214">
    <property type="entry name" value="HAD_sf"/>
</dbReference>
<evidence type="ECO:0000256" key="4">
    <source>
        <dbReference type="ARBA" id="ARBA00012786"/>
    </source>
</evidence>
<dbReference type="Proteomes" id="UP000662914">
    <property type="component" value="Chromosome"/>
</dbReference>
<dbReference type="Gene3D" id="2.70.150.10">
    <property type="entry name" value="Calcium-transporting ATPase, cytoplasmic transduction domain A"/>
    <property type="match status" value="1"/>
</dbReference>
<evidence type="ECO:0000256" key="5">
    <source>
        <dbReference type="ARBA" id="ARBA00013555"/>
    </source>
</evidence>
<evidence type="ECO:0000256" key="13">
    <source>
        <dbReference type="ARBA" id="ARBA00022967"/>
    </source>
</evidence>
<dbReference type="InterPro" id="IPR006068">
    <property type="entry name" value="ATPase_P-typ_cation-transptr_C"/>
</dbReference>
<comment type="subcellular location">
    <subcellularLocation>
        <location evidence="2">Cell inner membrane</location>
        <topology evidence="2">Multi-pass membrane protein</topology>
    </subcellularLocation>
</comment>
<evidence type="ECO:0000256" key="7">
    <source>
        <dbReference type="ARBA" id="ARBA00022519"/>
    </source>
</evidence>
<dbReference type="InterPro" id="IPR044492">
    <property type="entry name" value="P_typ_ATPase_HD_dom"/>
</dbReference>
<evidence type="ECO:0000256" key="2">
    <source>
        <dbReference type="ARBA" id="ARBA00004429"/>
    </source>
</evidence>
<evidence type="ECO:0000256" key="6">
    <source>
        <dbReference type="ARBA" id="ARBA00022475"/>
    </source>
</evidence>
<dbReference type="SFLD" id="SFLDS00003">
    <property type="entry name" value="Haloacid_Dehalogenase"/>
    <property type="match status" value="1"/>
</dbReference>
<gene>
    <name evidence="20" type="ORF">DSYM_24090</name>
</gene>
<reference evidence="20" key="1">
    <citation type="journal article" name="DNA Res.">
        <title>The physiological potential of anammox bacteria as revealed by their core genome structure.</title>
        <authorList>
            <person name="Okubo T."/>
            <person name="Toyoda A."/>
            <person name="Fukuhara K."/>
            <person name="Uchiyama I."/>
            <person name="Harigaya Y."/>
            <person name="Kuroiwa M."/>
            <person name="Suzuki T."/>
            <person name="Murakami Y."/>
            <person name="Suwa Y."/>
            <person name="Takami H."/>
        </authorList>
    </citation>
    <scope>NUCLEOTIDE SEQUENCE</scope>
    <source>
        <strain evidence="20">317325-3</strain>
    </source>
</reference>
<dbReference type="SUPFAM" id="SSF81653">
    <property type="entry name" value="Calcium ATPase, transduction domain A"/>
    <property type="match status" value="1"/>
</dbReference>
<evidence type="ECO:0000256" key="10">
    <source>
        <dbReference type="ARBA" id="ARBA00022741"/>
    </source>
</evidence>
<dbReference type="PROSITE" id="PS00154">
    <property type="entry name" value="ATPASE_E1_E2"/>
    <property type="match status" value="1"/>
</dbReference>
<keyword evidence="9 18" id="KW-0812">Transmembrane</keyword>
<dbReference type="NCBIfam" id="TIGR01494">
    <property type="entry name" value="ATPase_P-type"/>
    <property type="match status" value="2"/>
</dbReference>
<comment type="function">
    <text evidence="1">Mediates magnesium influx to the cytosol.</text>
</comment>
<feature type="transmembrane region" description="Helical" evidence="18">
    <location>
        <begin position="754"/>
        <end position="773"/>
    </location>
</feature>
<name>A0A809R262_9PROT</name>
<keyword evidence="10" id="KW-0547">Nucleotide-binding</keyword>
<evidence type="ECO:0000259" key="19">
    <source>
        <dbReference type="SMART" id="SM00831"/>
    </source>
</evidence>
<dbReference type="Gene3D" id="3.40.50.1000">
    <property type="entry name" value="HAD superfamily/HAD-like"/>
    <property type="match status" value="1"/>
</dbReference>
<sequence length="866" mass="92063">MSNGEPSEAWWSRGAEALLASLGSGAQGLGADEADRRLRAHGPNAVDDQRPLTALRLLLRQFESPLVLVLVFGAAVSLVLRDFVDAAIILAIVLGSALLGFFQEYRASAAVAELRRRLALTAKVLRDGRPLTLPASGIVPGDVVELSAGNLVPADGLILAASDFLVSEASLTGESFPVEKQPGIVPAEAPLAARTNSVFLGTSVRSGTARVLVARTGRDTLYGAIAERLKARPAETEFQRGVRQFGMLLVRVMLFIVLFVLAVNHFLGRPVLESLLFAVALAVGLTPELLPAIVSVTLSRGARAMAGEGVIIRRLEAIENLGSMDILCTDKTGTLTLGTMSLEAAVDADGAPAEEVLRLAFLNAALETGIDNPLDEALVRAGAAAGLASAGFAKIDEIPYDFERKRLTVVVAGAADGGAHRLVTKGAFPNVLAACTTVLRGGAETPLDAAARGRLEAWFREKGAQGYRVLGVATRRVTARARYGREDEQGLAFAGFLLFVDPPKPEAATAIRHLAGLGVRIKIISGDNRYVSAHVAAAVGLDPRALLTGEQIAKMRDEALWHLAGKTDLFVEVDPQQKERIVRALQRTGHAVGYLGDGINDAPALHAADVGISVDQAVDVARASADVVLLRADLDVLRAGVEEGRRTFANTLKYISIAASANFGNMVSMALMTPLLPFLPLAAKQILLNNFLSDIPSIAISTDNVDADKIARVQRWSLADVRRFMIVFGLISSCFDLLTFALLFHVFAADEATFQTAWFVVSVLTELAVLLVLRTQGPALRSRPSPLLMGAAAGIGALVLVLPYLGGAVAAFGFVPLSWRLLAAMLGVVAGYVLCTELAKRRVFRPARAQRRRQGQFVEDAPSRRD</sequence>
<dbReference type="SUPFAM" id="SSF81660">
    <property type="entry name" value="Metal cation-transporting ATPase, ATP-binding domain N"/>
    <property type="match status" value="1"/>
</dbReference>
<dbReference type="SUPFAM" id="SSF56784">
    <property type="entry name" value="HAD-like"/>
    <property type="match status" value="1"/>
</dbReference>
<dbReference type="InterPro" id="IPR001757">
    <property type="entry name" value="P_typ_ATPase"/>
</dbReference>
<dbReference type="SUPFAM" id="SSF81665">
    <property type="entry name" value="Calcium ATPase, transmembrane domain M"/>
    <property type="match status" value="1"/>
</dbReference>
<feature type="transmembrane region" description="Helical" evidence="18">
    <location>
        <begin position="62"/>
        <end position="80"/>
    </location>
</feature>
<dbReference type="GO" id="GO:0015444">
    <property type="term" value="F:P-type magnesium transporter activity"/>
    <property type="evidence" value="ECO:0007669"/>
    <property type="project" value="UniProtKB-EC"/>
</dbReference>
<feature type="domain" description="Cation-transporting P-type ATPase N-terminal" evidence="19">
    <location>
        <begin position="9"/>
        <end position="82"/>
    </location>
</feature>
<dbReference type="EMBL" id="AP021857">
    <property type="protein sequence ID" value="BBO21710.1"/>
    <property type="molecule type" value="Genomic_DNA"/>
</dbReference>
<dbReference type="AlphaFoldDB" id="A0A809R262"/>
<dbReference type="Gene3D" id="3.40.1110.10">
    <property type="entry name" value="Calcium-transporting ATPase, cytoplasmic domain N"/>
    <property type="match status" value="1"/>
</dbReference>
<keyword evidence="13" id="KW-1278">Translocase</keyword>
<keyword evidence="6" id="KW-1003">Cell membrane</keyword>
<evidence type="ECO:0000256" key="14">
    <source>
        <dbReference type="ARBA" id="ARBA00022989"/>
    </source>
</evidence>
<dbReference type="InterPro" id="IPR018303">
    <property type="entry name" value="ATPase_P-typ_P_site"/>
</dbReference>
<evidence type="ECO:0000313" key="21">
    <source>
        <dbReference type="Proteomes" id="UP000662914"/>
    </source>
</evidence>
<dbReference type="SMART" id="SM00831">
    <property type="entry name" value="Cation_ATPase_N"/>
    <property type="match status" value="1"/>
</dbReference>
<comment type="similarity">
    <text evidence="3">Belongs to the cation transport ATPase (P-type) (TC 3.A.3) family. Type IIIB subfamily.</text>
</comment>
<dbReference type="InterPro" id="IPR036412">
    <property type="entry name" value="HAD-like_sf"/>
</dbReference>
<accession>A0A809R262</accession>
<dbReference type="InterPro" id="IPR004014">
    <property type="entry name" value="ATPase_P-typ_cation-transptr_N"/>
</dbReference>
<keyword evidence="7" id="KW-0997">Cell inner membrane</keyword>
<evidence type="ECO:0000256" key="17">
    <source>
        <dbReference type="ARBA" id="ARBA00047295"/>
    </source>
</evidence>
<dbReference type="PANTHER" id="PTHR42861">
    <property type="entry name" value="CALCIUM-TRANSPORTING ATPASE"/>
    <property type="match status" value="1"/>
</dbReference>
<dbReference type="PRINTS" id="PR01836">
    <property type="entry name" value="MGATPASE"/>
</dbReference>
<evidence type="ECO:0000256" key="15">
    <source>
        <dbReference type="ARBA" id="ARBA00023136"/>
    </source>
</evidence>
<dbReference type="Pfam" id="PF00122">
    <property type="entry name" value="E1-E2_ATPase"/>
    <property type="match status" value="1"/>
</dbReference>
<keyword evidence="8" id="KW-0597">Phosphoprotein</keyword>
<dbReference type="GO" id="GO:0005886">
    <property type="term" value="C:plasma membrane"/>
    <property type="evidence" value="ECO:0007669"/>
    <property type="project" value="UniProtKB-SubCell"/>
</dbReference>
<feature type="transmembrane region" description="Helical" evidence="18">
    <location>
        <begin position="86"/>
        <end position="107"/>
    </location>
</feature>
<keyword evidence="11" id="KW-0067">ATP-binding</keyword>
<dbReference type="SFLD" id="SFLDG00002">
    <property type="entry name" value="C1.7:_P-type_atpase_like"/>
    <property type="match status" value="1"/>
</dbReference>
<dbReference type="NCBIfam" id="TIGR01524">
    <property type="entry name" value="ATPase-IIIB_Mg"/>
    <property type="match status" value="1"/>
</dbReference>
<dbReference type="GO" id="GO:0005524">
    <property type="term" value="F:ATP binding"/>
    <property type="evidence" value="ECO:0007669"/>
    <property type="project" value="UniProtKB-KW"/>
</dbReference>
<feature type="transmembrane region" description="Helical" evidence="18">
    <location>
        <begin position="817"/>
        <end position="835"/>
    </location>
</feature>
<dbReference type="Pfam" id="PF00690">
    <property type="entry name" value="Cation_ATPase_N"/>
    <property type="match status" value="1"/>
</dbReference>